<gene>
    <name evidence="1" type="ORF">HPB49_021677</name>
</gene>
<dbReference type="Proteomes" id="UP000821865">
    <property type="component" value="Chromosome 5"/>
</dbReference>
<evidence type="ECO:0000313" key="2">
    <source>
        <dbReference type="Proteomes" id="UP000821865"/>
    </source>
</evidence>
<evidence type="ECO:0000313" key="1">
    <source>
        <dbReference type="EMBL" id="KAH7950266.1"/>
    </source>
</evidence>
<protein>
    <submittedName>
        <fullName evidence="1">Uncharacterized protein</fullName>
    </submittedName>
</protein>
<keyword evidence="2" id="KW-1185">Reference proteome</keyword>
<reference evidence="1" key="1">
    <citation type="submission" date="2020-05" db="EMBL/GenBank/DDBJ databases">
        <title>Large-scale comparative analyses of tick genomes elucidate their genetic diversity and vector capacities.</title>
        <authorList>
            <person name="Jia N."/>
            <person name="Wang J."/>
            <person name="Shi W."/>
            <person name="Du L."/>
            <person name="Sun Y."/>
            <person name="Zhan W."/>
            <person name="Jiang J."/>
            <person name="Wang Q."/>
            <person name="Zhang B."/>
            <person name="Ji P."/>
            <person name="Sakyi L.B."/>
            <person name="Cui X."/>
            <person name="Yuan T."/>
            <person name="Jiang B."/>
            <person name="Yang W."/>
            <person name="Lam T.T.-Y."/>
            <person name="Chang Q."/>
            <person name="Ding S."/>
            <person name="Wang X."/>
            <person name="Zhu J."/>
            <person name="Ruan X."/>
            <person name="Zhao L."/>
            <person name="Wei J."/>
            <person name="Que T."/>
            <person name="Du C."/>
            <person name="Cheng J."/>
            <person name="Dai P."/>
            <person name="Han X."/>
            <person name="Huang E."/>
            <person name="Gao Y."/>
            <person name="Liu J."/>
            <person name="Shao H."/>
            <person name="Ye R."/>
            <person name="Li L."/>
            <person name="Wei W."/>
            <person name="Wang X."/>
            <person name="Wang C."/>
            <person name="Yang T."/>
            <person name="Huo Q."/>
            <person name="Li W."/>
            <person name="Guo W."/>
            <person name="Chen H."/>
            <person name="Zhou L."/>
            <person name="Ni X."/>
            <person name="Tian J."/>
            <person name="Zhou Y."/>
            <person name="Sheng Y."/>
            <person name="Liu T."/>
            <person name="Pan Y."/>
            <person name="Xia L."/>
            <person name="Li J."/>
            <person name="Zhao F."/>
            <person name="Cao W."/>
        </authorList>
    </citation>
    <scope>NUCLEOTIDE SEQUENCE</scope>
    <source>
        <strain evidence="1">Dsil-2018</strain>
    </source>
</reference>
<name>A0ACB8CT73_DERSI</name>
<proteinExistence type="predicted"/>
<dbReference type="EMBL" id="CM023474">
    <property type="protein sequence ID" value="KAH7950266.1"/>
    <property type="molecule type" value="Genomic_DNA"/>
</dbReference>
<accession>A0ACB8CT73</accession>
<comment type="caution">
    <text evidence="1">The sequence shown here is derived from an EMBL/GenBank/DDBJ whole genome shotgun (WGS) entry which is preliminary data.</text>
</comment>
<sequence>MLKQQRHCFALGCTVCYVSARKQGRKASLFAVPSDDDRRRAWERSIPRSDKPLEKDCVVCEVHFDERFTVRSYTHTISGETVKFPGTGFV</sequence>
<organism evidence="1 2">
    <name type="scientific">Dermacentor silvarum</name>
    <name type="common">Tick</name>
    <dbReference type="NCBI Taxonomy" id="543639"/>
    <lineage>
        <taxon>Eukaryota</taxon>
        <taxon>Metazoa</taxon>
        <taxon>Ecdysozoa</taxon>
        <taxon>Arthropoda</taxon>
        <taxon>Chelicerata</taxon>
        <taxon>Arachnida</taxon>
        <taxon>Acari</taxon>
        <taxon>Parasitiformes</taxon>
        <taxon>Ixodida</taxon>
        <taxon>Ixodoidea</taxon>
        <taxon>Ixodidae</taxon>
        <taxon>Rhipicephalinae</taxon>
        <taxon>Dermacentor</taxon>
    </lineage>
</organism>